<comment type="caution">
    <text evidence="2">The sequence shown here is derived from an EMBL/GenBank/DDBJ whole genome shotgun (WGS) entry which is preliminary data.</text>
</comment>
<protein>
    <recommendedName>
        <fullName evidence="1">FHA domain-containing protein</fullName>
    </recommendedName>
</protein>
<accession>A0ABY2THB5</accession>
<dbReference type="Proteomes" id="UP000309584">
    <property type="component" value="Unassembled WGS sequence"/>
</dbReference>
<dbReference type="SUPFAM" id="SSF49879">
    <property type="entry name" value="SMAD/FHA domain"/>
    <property type="match status" value="1"/>
</dbReference>
<dbReference type="RefSeq" id="WP_137624357.1">
    <property type="nucleotide sequence ID" value="NZ_NXLY01000014.1"/>
</dbReference>
<evidence type="ECO:0000259" key="1">
    <source>
        <dbReference type="Pfam" id="PF00498"/>
    </source>
</evidence>
<organism evidence="2 3">
    <name type="scientific">Campylobacter taeniopygiae</name>
    <dbReference type="NCBI Taxonomy" id="2510188"/>
    <lineage>
        <taxon>Bacteria</taxon>
        <taxon>Pseudomonadati</taxon>
        <taxon>Campylobacterota</taxon>
        <taxon>Epsilonproteobacteria</taxon>
        <taxon>Campylobacterales</taxon>
        <taxon>Campylobacteraceae</taxon>
        <taxon>Campylobacter</taxon>
    </lineage>
</organism>
<dbReference type="InterPro" id="IPR008984">
    <property type="entry name" value="SMAD_FHA_dom_sf"/>
</dbReference>
<dbReference type="Gene3D" id="2.60.200.20">
    <property type="match status" value="1"/>
</dbReference>
<name>A0ABY2THB5_9BACT</name>
<dbReference type="InterPro" id="IPR000253">
    <property type="entry name" value="FHA_dom"/>
</dbReference>
<feature type="domain" description="FHA" evidence="1">
    <location>
        <begin position="32"/>
        <end position="100"/>
    </location>
</feature>
<evidence type="ECO:0000313" key="2">
    <source>
        <dbReference type="EMBL" id="TKX33499.1"/>
    </source>
</evidence>
<dbReference type="EMBL" id="NXLY01000014">
    <property type="protein sequence ID" value="TKX33499.1"/>
    <property type="molecule type" value="Genomic_DNA"/>
</dbReference>
<sequence length="299" mass="35033">MIDKEELGITIENYDECINGTKTFIFQSKGGTIGSGDDCAFRVQDKLEQVKNTHAIISYEEGSFTIAPFEDADIYYNRSFSKIPNGYEIIITIGDIFRIGNLEFKFVDANSIEENIKENKKYLENIEKRNHFDEIEIKPRGKTSINFDKNEELKEILKNNDYKFIEQEKTDKSFLKEITQKNPNLLEYENILKSLIKNFKDIKTKQQNSKLEKDYPSINIKDFESIIDNIPLLKSTRLINILALSMIAKELYTPIFEEMEENMFIKYLEAAIQNNIKEDKILFENLTIKALEKYIKDFE</sequence>
<dbReference type="Pfam" id="PF00498">
    <property type="entry name" value="FHA"/>
    <property type="match status" value="1"/>
</dbReference>
<keyword evidence="3" id="KW-1185">Reference proteome</keyword>
<dbReference type="CDD" id="cd00060">
    <property type="entry name" value="FHA"/>
    <property type="match status" value="1"/>
</dbReference>
<reference evidence="2 3" key="1">
    <citation type="submission" date="2018-05" db="EMBL/GenBank/DDBJ databases">
        <title>Novel Campyloabacter and Helicobacter Species and Strains.</title>
        <authorList>
            <person name="Mannion A.J."/>
            <person name="Shen Z."/>
            <person name="Fox J.G."/>
        </authorList>
    </citation>
    <scope>NUCLEOTIDE SEQUENCE [LARGE SCALE GENOMIC DNA]</scope>
    <source>
        <strain evidence="3">MIT10-5678</strain>
    </source>
</reference>
<proteinExistence type="predicted"/>
<evidence type="ECO:0000313" key="3">
    <source>
        <dbReference type="Proteomes" id="UP000309584"/>
    </source>
</evidence>
<gene>
    <name evidence="2" type="ORF">CQA75_07325</name>
</gene>